<dbReference type="Proteomes" id="UP000032668">
    <property type="component" value="Unassembled WGS sequence"/>
</dbReference>
<dbReference type="Gene3D" id="3.40.800.20">
    <property type="entry name" value="Histone deacetylase domain"/>
    <property type="match status" value="1"/>
</dbReference>
<dbReference type="GO" id="GO:0016787">
    <property type="term" value="F:hydrolase activity"/>
    <property type="evidence" value="ECO:0007669"/>
    <property type="project" value="UniProtKB-KW"/>
</dbReference>
<dbReference type="RefSeq" id="WP_048877718.1">
    <property type="nucleotide sequence ID" value="NZ_BANC01000020.1"/>
</dbReference>
<gene>
    <name evidence="7" type="ORF">Aam_020_016</name>
</gene>
<dbReference type="PRINTS" id="PR01270">
    <property type="entry name" value="HDASUPER"/>
</dbReference>
<evidence type="ECO:0000256" key="1">
    <source>
        <dbReference type="ARBA" id="ARBA00001947"/>
    </source>
</evidence>
<keyword evidence="5" id="KW-0862">Zinc</keyword>
<dbReference type="InterPro" id="IPR000286">
    <property type="entry name" value="HDACs"/>
</dbReference>
<dbReference type="PANTHER" id="PTHR10625">
    <property type="entry name" value="HISTONE DEACETYLASE HDAC1-RELATED"/>
    <property type="match status" value="1"/>
</dbReference>
<dbReference type="SUPFAM" id="SSF52768">
    <property type="entry name" value="Arginase/deacetylase"/>
    <property type="match status" value="1"/>
</dbReference>
<dbReference type="Pfam" id="PF00850">
    <property type="entry name" value="Hist_deacetyl"/>
    <property type="match status" value="1"/>
</dbReference>
<comment type="similarity">
    <text evidence="2">Belongs to the histone deacetylase family.</text>
</comment>
<evidence type="ECO:0000313" key="7">
    <source>
        <dbReference type="EMBL" id="GAN79252.1"/>
    </source>
</evidence>
<proteinExistence type="inferred from homology"/>
<evidence type="ECO:0000256" key="3">
    <source>
        <dbReference type="ARBA" id="ARBA00022723"/>
    </source>
</evidence>
<comment type="caution">
    <text evidence="7">The sequence shown here is derived from an EMBL/GenBank/DDBJ whole genome shotgun (WGS) entry which is preliminary data.</text>
</comment>
<dbReference type="InterPro" id="IPR037138">
    <property type="entry name" value="His_deacetylse_dom_sf"/>
</dbReference>
<dbReference type="InterPro" id="IPR023801">
    <property type="entry name" value="His_deacetylse_dom"/>
</dbReference>
<accession>A0A0D6PC69</accession>
<keyword evidence="4 7" id="KW-0378">Hydrolase</keyword>
<dbReference type="OrthoDB" id="9808367at2"/>
<evidence type="ECO:0000256" key="5">
    <source>
        <dbReference type="ARBA" id="ARBA00022833"/>
    </source>
</evidence>
<keyword evidence="3" id="KW-0479">Metal-binding</keyword>
<reference evidence="7 8" key="1">
    <citation type="submission" date="2012-11" db="EMBL/GenBank/DDBJ databases">
        <title>Whole genome sequence of Acidocella aminolytica 101 = DSM 11237.</title>
        <authorList>
            <person name="Azuma Y."/>
            <person name="Higashiura N."/>
            <person name="Hirakawa H."/>
            <person name="Matsushita K."/>
        </authorList>
    </citation>
    <scope>NUCLEOTIDE SEQUENCE [LARGE SCALE GENOMIC DNA]</scope>
    <source>
        <strain evidence="8">101 / DSM 11237</strain>
    </source>
</reference>
<keyword evidence="8" id="KW-1185">Reference proteome</keyword>
<evidence type="ECO:0000313" key="8">
    <source>
        <dbReference type="Proteomes" id="UP000032668"/>
    </source>
</evidence>
<dbReference type="InterPro" id="IPR023696">
    <property type="entry name" value="Ureohydrolase_dom_sf"/>
</dbReference>
<dbReference type="GO" id="GO:0046872">
    <property type="term" value="F:metal ion binding"/>
    <property type="evidence" value="ECO:0007669"/>
    <property type="project" value="UniProtKB-KW"/>
</dbReference>
<organism evidence="7 8">
    <name type="scientific">Acidocella aminolytica 101 = DSM 11237</name>
    <dbReference type="NCBI Taxonomy" id="1120923"/>
    <lineage>
        <taxon>Bacteria</taxon>
        <taxon>Pseudomonadati</taxon>
        <taxon>Pseudomonadota</taxon>
        <taxon>Alphaproteobacteria</taxon>
        <taxon>Acetobacterales</taxon>
        <taxon>Acidocellaceae</taxon>
        <taxon>Acidocella</taxon>
    </lineage>
</organism>
<dbReference type="CDD" id="cd10001">
    <property type="entry name" value="HDAC_classII_APAH"/>
    <property type="match status" value="1"/>
</dbReference>
<dbReference type="GO" id="GO:0004407">
    <property type="term" value="F:histone deacetylase activity"/>
    <property type="evidence" value="ECO:0007669"/>
    <property type="project" value="TreeGrafter"/>
</dbReference>
<dbReference type="EMBL" id="BANC01000020">
    <property type="protein sequence ID" value="GAN79252.1"/>
    <property type="molecule type" value="Genomic_DNA"/>
</dbReference>
<evidence type="ECO:0000256" key="2">
    <source>
        <dbReference type="ARBA" id="ARBA00005947"/>
    </source>
</evidence>
<dbReference type="PANTHER" id="PTHR10625:SF17">
    <property type="entry name" value="HISTONE DEACETYLASE 8"/>
    <property type="match status" value="1"/>
</dbReference>
<dbReference type="GO" id="GO:0040029">
    <property type="term" value="P:epigenetic regulation of gene expression"/>
    <property type="evidence" value="ECO:0007669"/>
    <property type="project" value="TreeGrafter"/>
</dbReference>
<dbReference type="AlphaFoldDB" id="A0A0D6PC69"/>
<sequence length="343" mass="37828">MKTIFSPDHELHRSPGELILGEFSEAFEKPERAQLILDRVEDVKLGPVLPPEAFSLEQITRIHTPGMVDCLKTAHAEWLASDRSGAAYPYTWPARGMRTDRVPREIDGKLGFYSFDCGTPITATSWQAIKSSADVALTGAKLINEGESAVFSLCRPPGHHASTSQFGGYCFLNNAAIATQKLLDDGAKRIAILDVDYHHGNGTQDIFYNRDDVLFISLHGDPDQEFPYMLGFADEFGLGKGEGYNLNFPLPWGTTWDKWSAALDVGLKRIIKFSPDIVVVSLGVDTYKKDPISQFKLEHEHFSAMGEKVKTLGKPTLFVMEGGYAVAEIGINAVNVLTGFEGR</sequence>
<feature type="domain" description="Histone deacetylase" evidence="6">
    <location>
        <begin position="28"/>
        <end position="334"/>
    </location>
</feature>
<evidence type="ECO:0000256" key="4">
    <source>
        <dbReference type="ARBA" id="ARBA00022801"/>
    </source>
</evidence>
<comment type="cofactor">
    <cofactor evidence="1">
        <name>Zn(2+)</name>
        <dbReference type="ChEBI" id="CHEBI:29105"/>
    </cofactor>
</comment>
<dbReference type="STRING" id="1120923.SAMN02746095_00249"/>
<protein>
    <submittedName>
        <fullName evidence="7">Acetylpolyamine aminohydrolase</fullName>
    </submittedName>
</protein>
<evidence type="ECO:0000259" key="6">
    <source>
        <dbReference type="Pfam" id="PF00850"/>
    </source>
</evidence>
<name>A0A0D6PC69_9PROT</name>